<dbReference type="InterPro" id="IPR036116">
    <property type="entry name" value="FN3_sf"/>
</dbReference>
<dbReference type="PANTHER" id="PTHR44170:SF6">
    <property type="entry name" value="CONTACTIN"/>
    <property type="match status" value="1"/>
</dbReference>
<dbReference type="InterPro" id="IPR007110">
    <property type="entry name" value="Ig-like_dom"/>
</dbReference>
<keyword evidence="3" id="KW-0812">Transmembrane</keyword>
<dbReference type="CDD" id="cd00063">
    <property type="entry name" value="FN3"/>
    <property type="match status" value="1"/>
</dbReference>
<dbReference type="SUPFAM" id="SSF48726">
    <property type="entry name" value="Immunoglobulin"/>
    <property type="match status" value="2"/>
</dbReference>
<dbReference type="Gene3D" id="2.60.40.10">
    <property type="entry name" value="Immunoglobulins"/>
    <property type="match status" value="3"/>
</dbReference>
<evidence type="ECO:0000313" key="8">
    <source>
        <dbReference type="RefSeq" id="XP_031560000.1"/>
    </source>
</evidence>
<gene>
    <name evidence="7 8" type="primary">LOC116296161</name>
</gene>
<dbReference type="PROSITE" id="PS50853">
    <property type="entry name" value="FN3"/>
    <property type="match status" value="1"/>
</dbReference>
<dbReference type="InterPro" id="IPR003599">
    <property type="entry name" value="Ig_sub"/>
</dbReference>
<keyword evidence="3" id="KW-1133">Transmembrane helix</keyword>
<dbReference type="Pfam" id="PF13927">
    <property type="entry name" value="Ig_3"/>
    <property type="match status" value="1"/>
</dbReference>
<dbReference type="CDD" id="cd00096">
    <property type="entry name" value="Ig"/>
    <property type="match status" value="1"/>
</dbReference>
<feature type="domain" description="Ig-like" evidence="4">
    <location>
        <begin position="145"/>
        <end position="231"/>
    </location>
</feature>
<dbReference type="SMART" id="SM00409">
    <property type="entry name" value="IG"/>
    <property type="match status" value="2"/>
</dbReference>
<keyword evidence="6" id="KW-1185">Reference proteome</keyword>
<feature type="domain" description="Fibronectin type-III" evidence="5">
    <location>
        <begin position="237"/>
        <end position="324"/>
    </location>
</feature>
<evidence type="ECO:0000256" key="1">
    <source>
        <dbReference type="ARBA" id="ARBA00022737"/>
    </source>
</evidence>
<dbReference type="PANTHER" id="PTHR44170">
    <property type="entry name" value="PROTEIN SIDEKICK"/>
    <property type="match status" value="1"/>
</dbReference>
<dbReference type="RefSeq" id="XP_031560000.1">
    <property type="nucleotide sequence ID" value="XM_031704140.1"/>
</dbReference>
<keyword evidence="2" id="KW-1015">Disulfide bond</keyword>
<dbReference type="GO" id="GO:0016020">
    <property type="term" value="C:membrane"/>
    <property type="evidence" value="ECO:0007669"/>
    <property type="project" value="UniProtKB-SubCell"/>
</dbReference>
<dbReference type="GO" id="GO:0098609">
    <property type="term" value="P:cell-cell adhesion"/>
    <property type="evidence" value="ECO:0007669"/>
    <property type="project" value="TreeGrafter"/>
</dbReference>
<accession>A0A6P8I5H6</accession>
<dbReference type="RefSeq" id="XP_031559993.1">
    <property type="nucleotide sequence ID" value="XM_031704133.1"/>
</dbReference>
<dbReference type="InterPro" id="IPR003961">
    <property type="entry name" value="FN3_dom"/>
</dbReference>
<dbReference type="KEGG" id="aten:116296161"/>
<feature type="transmembrane region" description="Helical" evidence="3">
    <location>
        <begin position="349"/>
        <end position="372"/>
    </location>
</feature>
<dbReference type="SMART" id="SM00060">
    <property type="entry name" value="FN3"/>
    <property type="match status" value="1"/>
</dbReference>
<evidence type="ECO:0000313" key="7">
    <source>
        <dbReference type="RefSeq" id="XP_031559993.1"/>
    </source>
</evidence>
<dbReference type="Proteomes" id="UP000515163">
    <property type="component" value="Unplaced"/>
</dbReference>
<dbReference type="SMART" id="SM00408">
    <property type="entry name" value="IGc2"/>
    <property type="match status" value="1"/>
</dbReference>
<dbReference type="SUPFAM" id="SSF49265">
    <property type="entry name" value="Fibronectin type III"/>
    <property type="match status" value="1"/>
</dbReference>
<reference evidence="7 8" key="1">
    <citation type="submission" date="2025-04" db="UniProtKB">
        <authorList>
            <consortium name="RefSeq"/>
        </authorList>
    </citation>
    <scope>IDENTIFICATION</scope>
    <source>
        <tissue evidence="7 8">Tentacle</tissue>
    </source>
</reference>
<dbReference type="InterPro" id="IPR036179">
    <property type="entry name" value="Ig-like_dom_sf"/>
</dbReference>
<evidence type="ECO:0000256" key="3">
    <source>
        <dbReference type="SAM" id="Phobius"/>
    </source>
</evidence>
<dbReference type="InterPro" id="IPR013783">
    <property type="entry name" value="Ig-like_fold"/>
</dbReference>
<dbReference type="PROSITE" id="PS50835">
    <property type="entry name" value="IG_LIKE"/>
    <property type="match status" value="1"/>
</dbReference>
<keyword evidence="1" id="KW-0677">Repeat</keyword>
<dbReference type="InterPro" id="IPR003598">
    <property type="entry name" value="Ig_sub2"/>
</dbReference>
<name>A0A6P8I5H6_ACTTE</name>
<keyword evidence="3" id="KW-0472">Membrane</keyword>
<evidence type="ECO:0000259" key="4">
    <source>
        <dbReference type="PROSITE" id="PS50835"/>
    </source>
</evidence>
<protein>
    <submittedName>
        <fullName evidence="7 8">Down syndrome cell adhesion molecule-like isoform X1</fullName>
    </submittedName>
</protein>
<evidence type="ECO:0000256" key="2">
    <source>
        <dbReference type="ARBA" id="ARBA00023157"/>
    </source>
</evidence>
<dbReference type="OrthoDB" id="9355041at2759"/>
<evidence type="ECO:0000259" key="5">
    <source>
        <dbReference type="PROSITE" id="PS50853"/>
    </source>
</evidence>
<dbReference type="AlphaFoldDB" id="A0A6P8I5H6"/>
<organism evidence="6 8">
    <name type="scientific">Actinia tenebrosa</name>
    <name type="common">Australian red waratah sea anemone</name>
    <dbReference type="NCBI Taxonomy" id="6105"/>
    <lineage>
        <taxon>Eukaryota</taxon>
        <taxon>Metazoa</taxon>
        <taxon>Cnidaria</taxon>
        <taxon>Anthozoa</taxon>
        <taxon>Hexacorallia</taxon>
        <taxon>Actiniaria</taxon>
        <taxon>Actiniidae</taxon>
        <taxon>Actinia</taxon>
    </lineage>
</organism>
<proteinExistence type="predicted"/>
<sequence length="417" mass="46984">MKYFYIETIGLLISLVTLSKGIQWFSREPPSKLYVSSGGTARLEWDYNVRNRTAMFDPYSPEWALYNTSGFRIVIGVEDGYNGWKFVISKQCPPRLRGRVSKESTATLVISNVTKADERLYECSLLLLAESPIRSKVQLVVTERPRFTTPVNLSTPINEGSSLCIRCSAAADPMPNVTWVRIIKNPTFISDGVGEAFLRFTNITRHQRGTYECQATNNPNEDPVRTRTEILVKYPVEPANVFVSDIKATSAVIKWDSPVDDGGSPVIEYKVQINTIPPREAITETTYCVTNDLNENTTYDVKVYARNAVGYGKAVCTEFTTKEPKRKAVKEMILNEETDDIVKSPVASIYAGVIGVIIWIGLISMAILVVFIKKIWVKKGKEQRQVRLVLSNKLPWIIYIYNKVCNMVYTGETVLDA</sequence>
<dbReference type="Pfam" id="PF00041">
    <property type="entry name" value="fn3"/>
    <property type="match status" value="1"/>
</dbReference>
<evidence type="ECO:0000313" key="6">
    <source>
        <dbReference type="Proteomes" id="UP000515163"/>
    </source>
</evidence>
<dbReference type="GeneID" id="116296161"/>